<organism evidence="4 5">
    <name type="scientific">Nelumbo nucifera</name>
    <name type="common">Sacred lotus</name>
    <dbReference type="NCBI Taxonomy" id="4432"/>
    <lineage>
        <taxon>Eukaryota</taxon>
        <taxon>Viridiplantae</taxon>
        <taxon>Streptophyta</taxon>
        <taxon>Embryophyta</taxon>
        <taxon>Tracheophyta</taxon>
        <taxon>Spermatophyta</taxon>
        <taxon>Magnoliopsida</taxon>
        <taxon>Proteales</taxon>
        <taxon>Nelumbonaceae</taxon>
        <taxon>Nelumbo</taxon>
    </lineage>
</organism>
<feature type="transmembrane region" description="Helical" evidence="2">
    <location>
        <begin position="246"/>
        <end position="267"/>
    </location>
</feature>
<feature type="transmembrane region" description="Helical" evidence="2">
    <location>
        <begin position="97"/>
        <end position="119"/>
    </location>
</feature>
<dbReference type="Proteomes" id="UP000607653">
    <property type="component" value="Unassembled WGS sequence"/>
</dbReference>
<accession>A0A822Z4P4</accession>
<reference evidence="4 5" key="1">
    <citation type="journal article" date="2020" name="Mol. Biol. Evol.">
        <title>Distinct Expression and Methylation Patterns for Genes with Different Fates following a Single Whole-Genome Duplication in Flowering Plants.</title>
        <authorList>
            <person name="Shi T."/>
            <person name="Rahmani R.S."/>
            <person name="Gugger P.F."/>
            <person name="Wang M."/>
            <person name="Li H."/>
            <person name="Zhang Y."/>
            <person name="Li Z."/>
            <person name="Wang Q."/>
            <person name="Van de Peer Y."/>
            <person name="Marchal K."/>
            <person name="Chen J."/>
        </authorList>
    </citation>
    <scope>NUCLEOTIDE SEQUENCE [LARGE SCALE GENOMIC DNA]</scope>
    <source>
        <tissue evidence="4">Leaf</tissue>
    </source>
</reference>
<evidence type="ECO:0000259" key="3">
    <source>
        <dbReference type="Pfam" id="PF00501"/>
    </source>
</evidence>
<protein>
    <recommendedName>
        <fullName evidence="3">AMP-dependent synthetase/ligase domain-containing protein</fullName>
    </recommendedName>
</protein>
<sequence>MAHDNVSVDPRSGFSNRNSIFYSKRKPLPLPSDESLDVTTFISSLAHHGKIAFIDASTGRHLTFPDVWRSVHLVATCLSELGIRKGDVVLLLSPNSIFFPVICLSVMSLGAIVTTLNPLNTTQEIRKQMADSKPVLAFTTRPLLPKLSGTDLPIVLIGEGDNSSGNGVNIISSLEDMMKKEPSGSRIKERVSQYDTATLLYSSGTTGASNGVVSSHRNLIAMVQSIVARRPLEEGEQTFICTVPMFHIYGLATFALGMIACGSTVVVLPKFDMHEMLSAIPTYRVTYLPLVPPILVAMINSADMIKANTI</sequence>
<keyword evidence="5" id="KW-1185">Reference proteome</keyword>
<name>A0A822Z4P4_NELNU</name>
<dbReference type="EMBL" id="DUZY01000005">
    <property type="protein sequence ID" value="DAD39590.1"/>
    <property type="molecule type" value="Genomic_DNA"/>
</dbReference>
<feature type="transmembrane region" description="Helical" evidence="2">
    <location>
        <begin position="287"/>
        <end position="305"/>
    </location>
</feature>
<evidence type="ECO:0000256" key="1">
    <source>
        <dbReference type="ARBA" id="ARBA00022598"/>
    </source>
</evidence>
<evidence type="ECO:0000313" key="5">
    <source>
        <dbReference type="Proteomes" id="UP000607653"/>
    </source>
</evidence>
<dbReference type="Pfam" id="PF00501">
    <property type="entry name" value="AMP-binding"/>
    <property type="match status" value="1"/>
</dbReference>
<keyword evidence="2" id="KW-0472">Membrane</keyword>
<dbReference type="GO" id="GO:0016874">
    <property type="term" value="F:ligase activity"/>
    <property type="evidence" value="ECO:0007669"/>
    <property type="project" value="UniProtKB-KW"/>
</dbReference>
<proteinExistence type="predicted"/>
<dbReference type="PANTHER" id="PTHR24096">
    <property type="entry name" value="LONG-CHAIN-FATTY-ACID--COA LIGASE"/>
    <property type="match status" value="1"/>
</dbReference>
<dbReference type="InterPro" id="IPR000873">
    <property type="entry name" value="AMP-dep_synth/lig_dom"/>
</dbReference>
<keyword evidence="1" id="KW-0436">Ligase</keyword>
<feature type="domain" description="AMP-dependent synthetase/ligase" evidence="3">
    <location>
        <begin position="47"/>
        <end position="303"/>
    </location>
</feature>
<keyword evidence="2" id="KW-1133">Transmembrane helix</keyword>
<dbReference type="Gene3D" id="3.40.50.980">
    <property type="match status" value="2"/>
</dbReference>
<gene>
    <name evidence="4" type="ORF">HUJ06_013913</name>
</gene>
<evidence type="ECO:0000313" key="4">
    <source>
        <dbReference type="EMBL" id="DAD39590.1"/>
    </source>
</evidence>
<comment type="caution">
    <text evidence="4">The sequence shown here is derived from an EMBL/GenBank/DDBJ whole genome shotgun (WGS) entry which is preliminary data.</text>
</comment>
<keyword evidence="2" id="KW-0812">Transmembrane</keyword>
<dbReference type="AlphaFoldDB" id="A0A822Z4P4"/>
<evidence type="ECO:0000256" key="2">
    <source>
        <dbReference type="SAM" id="Phobius"/>
    </source>
</evidence>
<dbReference type="PANTHER" id="PTHR24096:SF413">
    <property type="entry name" value="PEROXISOMAL OPC-8:0-COA LIGASE 1"/>
    <property type="match status" value="1"/>
</dbReference>
<dbReference type="SUPFAM" id="SSF56801">
    <property type="entry name" value="Acetyl-CoA synthetase-like"/>
    <property type="match status" value="1"/>
</dbReference>